<comment type="caution">
    <text evidence="1">The sequence shown here is derived from an EMBL/GenBank/DDBJ whole genome shotgun (WGS) entry which is preliminary data.</text>
</comment>
<name>A0AAV9DMC5_ACOCL</name>
<evidence type="ECO:0000313" key="1">
    <source>
        <dbReference type="EMBL" id="KAK1302254.1"/>
    </source>
</evidence>
<protein>
    <submittedName>
        <fullName evidence="1">Uncharacterized protein</fullName>
    </submittedName>
</protein>
<proteinExistence type="predicted"/>
<dbReference type="EMBL" id="JAUJYO010000012">
    <property type="protein sequence ID" value="KAK1302254.1"/>
    <property type="molecule type" value="Genomic_DNA"/>
</dbReference>
<accession>A0AAV9DMC5</accession>
<dbReference type="Proteomes" id="UP001180020">
    <property type="component" value="Unassembled WGS sequence"/>
</dbReference>
<evidence type="ECO:0000313" key="2">
    <source>
        <dbReference type="Proteomes" id="UP001180020"/>
    </source>
</evidence>
<reference evidence="1" key="2">
    <citation type="submission" date="2023-06" db="EMBL/GenBank/DDBJ databases">
        <authorList>
            <person name="Ma L."/>
            <person name="Liu K.-W."/>
            <person name="Li Z."/>
            <person name="Hsiao Y.-Y."/>
            <person name="Qi Y."/>
            <person name="Fu T."/>
            <person name="Tang G."/>
            <person name="Zhang D."/>
            <person name="Sun W.-H."/>
            <person name="Liu D.-K."/>
            <person name="Li Y."/>
            <person name="Chen G.-Z."/>
            <person name="Liu X.-D."/>
            <person name="Liao X.-Y."/>
            <person name="Jiang Y.-T."/>
            <person name="Yu X."/>
            <person name="Hao Y."/>
            <person name="Huang J."/>
            <person name="Zhao X.-W."/>
            <person name="Ke S."/>
            <person name="Chen Y.-Y."/>
            <person name="Wu W.-L."/>
            <person name="Hsu J.-L."/>
            <person name="Lin Y.-F."/>
            <person name="Huang M.-D."/>
            <person name="Li C.-Y."/>
            <person name="Huang L."/>
            <person name="Wang Z.-W."/>
            <person name="Zhao X."/>
            <person name="Zhong W.-Y."/>
            <person name="Peng D.-H."/>
            <person name="Ahmad S."/>
            <person name="Lan S."/>
            <person name="Zhang J.-S."/>
            <person name="Tsai W.-C."/>
            <person name="Van De Peer Y."/>
            <person name="Liu Z.-J."/>
        </authorList>
    </citation>
    <scope>NUCLEOTIDE SEQUENCE</scope>
    <source>
        <strain evidence="1">CP</strain>
        <tissue evidence="1">Leaves</tissue>
    </source>
</reference>
<organism evidence="1 2">
    <name type="scientific">Acorus calamus</name>
    <name type="common">Sweet flag</name>
    <dbReference type="NCBI Taxonomy" id="4465"/>
    <lineage>
        <taxon>Eukaryota</taxon>
        <taxon>Viridiplantae</taxon>
        <taxon>Streptophyta</taxon>
        <taxon>Embryophyta</taxon>
        <taxon>Tracheophyta</taxon>
        <taxon>Spermatophyta</taxon>
        <taxon>Magnoliopsida</taxon>
        <taxon>Liliopsida</taxon>
        <taxon>Acoraceae</taxon>
        <taxon>Acorus</taxon>
    </lineage>
</organism>
<keyword evidence="2" id="KW-1185">Reference proteome</keyword>
<sequence length="56" mass="6651">MEFSNMNEKLELARRRAVGIGYRGWRRGEKGEEGGGKVENWEKWGRRVERATRLEK</sequence>
<gene>
    <name evidence="1" type="ORF">QJS10_CPB12g01049</name>
</gene>
<dbReference type="AlphaFoldDB" id="A0AAV9DMC5"/>
<reference evidence="1" key="1">
    <citation type="journal article" date="2023" name="Nat. Commun.">
        <title>Diploid and tetraploid genomes of Acorus and the evolution of monocots.</title>
        <authorList>
            <person name="Ma L."/>
            <person name="Liu K.W."/>
            <person name="Li Z."/>
            <person name="Hsiao Y.Y."/>
            <person name="Qi Y."/>
            <person name="Fu T."/>
            <person name="Tang G.D."/>
            <person name="Zhang D."/>
            <person name="Sun W.H."/>
            <person name="Liu D.K."/>
            <person name="Li Y."/>
            <person name="Chen G.Z."/>
            <person name="Liu X.D."/>
            <person name="Liao X.Y."/>
            <person name="Jiang Y.T."/>
            <person name="Yu X."/>
            <person name="Hao Y."/>
            <person name="Huang J."/>
            <person name="Zhao X.W."/>
            <person name="Ke S."/>
            <person name="Chen Y.Y."/>
            <person name="Wu W.L."/>
            <person name="Hsu J.L."/>
            <person name="Lin Y.F."/>
            <person name="Huang M.D."/>
            <person name="Li C.Y."/>
            <person name="Huang L."/>
            <person name="Wang Z.W."/>
            <person name="Zhao X."/>
            <person name="Zhong W.Y."/>
            <person name="Peng D.H."/>
            <person name="Ahmad S."/>
            <person name="Lan S."/>
            <person name="Zhang J.S."/>
            <person name="Tsai W.C."/>
            <person name="Van de Peer Y."/>
            <person name="Liu Z.J."/>
        </authorList>
    </citation>
    <scope>NUCLEOTIDE SEQUENCE</scope>
    <source>
        <strain evidence="1">CP</strain>
    </source>
</reference>